<feature type="signal peptide" evidence="4">
    <location>
        <begin position="1"/>
        <end position="26"/>
    </location>
</feature>
<dbReference type="PANTHER" id="PTHR10272:SF0">
    <property type="entry name" value="PLATELET-ACTIVATING FACTOR ACETYLHYDROLASE"/>
    <property type="match status" value="1"/>
</dbReference>
<keyword evidence="4" id="KW-0732">Signal</keyword>
<dbReference type="PANTHER" id="PTHR10272">
    <property type="entry name" value="PLATELET-ACTIVATING FACTOR ACETYLHYDROLASE"/>
    <property type="match status" value="1"/>
</dbReference>
<dbReference type="EMBL" id="JAMQAW010000012">
    <property type="protein sequence ID" value="MCM2389823.1"/>
    <property type="molecule type" value="Genomic_DNA"/>
</dbReference>
<keyword evidence="6" id="KW-1185">Reference proteome</keyword>
<dbReference type="InterPro" id="IPR006311">
    <property type="entry name" value="TAT_signal"/>
</dbReference>
<reference evidence="5" key="1">
    <citation type="submission" date="2022-06" db="EMBL/GenBank/DDBJ databases">
        <title>Genome public.</title>
        <authorList>
            <person name="Sun Q."/>
        </authorList>
    </citation>
    <scope>NUCLEOTIDE SEQUENCE</scope>
    <source>
        <strain evidence="5">CWNU-1</strain>
    </source>
</reference>
<gene>
    <name evidence="5" type="ORF">NBG84_16260</name>
</gene>
<accession>A0ABT0UMS3</accession>
<sequence length="376" mass="40212">MLARRSLLLGAGGAAVAAALPGVAHAAAPQSGGPLPLPRPSGGLLVATRSLALVDHSRTDPFAPRSGPRELMVQLWFPSAPTGTKEAEYVNPRTAQILETGWAAPAGSLARVRTGATTGGRAPRLPTLILLSHGRGSVRALTTSLAIELASHGHLVAAIDHTYDSAVVSFPDGRLELGNLPANPDDWDAQDRLEIGVRAADLRFVADRLTESHTLRPRIGVLGHSMGGPAAAEAMRQDRRFLAGLNLDGGLFGTTVPDVGLDRPYLLLSSAPDHESWGRWRAAHHGWGRHLRLNGGGHLTATDLPAYAEAIGLRQVWPVAEWQYAFGTLAPDRGAEITRAYAVAFFGRFLARRPAPLLRAPSRRFPEIEFHWSRGN</sequence>
<dbReference type="PROSITE" id="PS51318">
    <property type="entry name" value="TAT"/>
    <property type="match status" value="1"/>
</dbReference>
<keyword evidence="3" id="KW-0443">Lipid metabolism</keyword>
<organism evidence="5 6">
    <name type="scientific">Streptomyces albipurpureus</name>
    <dbReference type="NCBI Taxonomy" id="2897419"/>
    <lineage>
        <taxon>Bacteria</taxon>
        <taxon>Bacillati</taxon>
        <taxon>Actinomycetota</taxon>
        <taxon>Actinomycetes</taxon>
        <taxon>Kitasatosporales</taxon>
        <taxon>Streptomycetaceae</taxon>
        <taxon>Streptomyces</taxon>
    </lineage>
</organism>
<dbReference type="SUPFAM" id="SSF53474">
    <property type="entry name" value="alpha/beta-Hydrolases"/>
    <property type="match status" value="1"/>
</dbReference>
<name>A0ABT0UMS3_9ACTN</name>
<evidence type="ECO:0000256" key="3">
    <source>
        <dbReference type="ARBA" id="ARBA00023098"/>
    </source>
</evidence>
<proteinExistence type="predicted"/>
<evidence type="ECO:0000313" key="6">
    <source>
        <dbReference type="Proteomes" id="UP001431429"/>
    </source>
</evidence>
<protein>
    <submittedName>
        <fullName evidence="5">Alpha/beta hydrolase</fullName>
    </submittedName>
</protein>
<dbReference type="Pfam" id="PF03403">
    <property type="entry name" value="PAF-AH_p_II"/>
    <property type="match status" value="1"/>
</dbReference>
<evidence type="ECO:0000256" key="2">
    <source>
        <dbReference type="ARBA" id="ARBA00022963"/>
    </source>
</evidence>
<evidence type="ECO:0000313" key="5">
    <source>
        <dbReference type="EMBL" id="MCM2389823.1"/>
    </source>
</evidence>
<comment type="caution">
    <text evidence="5">The sequence shown here is derived from an EMBL/GenBank/DDBJ whole genome shotgun (WGS) entry which is preliminary data.</text>
</comment>
<dbReference type="InterPro" id="IPR029058">
    <property type="entry name" value="AB_hydrolase_fold"/>
</dbReference>
<feature type="chain" id="PRO_5047410730" evidence="4">
    <location>
        <begin position="27"/>
        <end position="376"/>
    </location>
</feature>
<evidence type="ECO:0000256" key="1">
    <source>
        <dbReference type="ARBA" id="ARBA00022801"/>
    </source>
</evidence>
<keyword evidence="2" id="KW-0442">Lipid degradation</keyword>
<keyword evidence="1 5" id="KW-0378">Hydrolase</keyword>
<evidence type="ECO:0000256" key="4">
    <source>
        <dbReference type="SAM" id="SignalP"/>
    </source>
</evidence>
<dbReference type="Gene3D" id="3.40.50.1820">
    <property type="entry name" value="alpha/beta hydrolase"/>
    <property type="match status" value="1"/>
</dbReference>
<dbReference type="GO" id="GO:0016787">
    <property type="term" value="F:hydrolase activity"/>
    <property type="evidence" value="ECO:0007669"/>
    <property type="project" value="UniProtKB-KW"/>
</dbReference>
<dbReference type="Proteomes" id="UP001431429">
    <property type="component" value="Unassembled WGS sequence"/>
</dbReference>
<dbReference type="RefSeq" id="WP_250920167.1">
    <property type="nucleotide sequence ID" value="NZ_JAMQAW010000012.1"/>
</dbReference>